<gene>
    <name evidence="2" type="ORF">TrRE_jg8906</name>
</gene>
<proteinExistence type="predicted"/>
<evidence type="ECO:0000313" key="3">
    <source>
        <dbReference type="Proteomes" id="UP001165082"/>
    </source>
</evidence>
<reference evidence="2" key="1">
    <citation type="submission" date="2022-07" db="EMBL/GenBank/DDBJ databases">
        <title>Genome analysis of Parmales, a sister group of diatoms, reveals the evolutionary specialization of diatoms from phago-mixotrophs to photoautotrophs.</title>
        <authorList>
            <person name="Ban H."/>
            <person name="Sato S."/>
            <person name="Yoshikawa S."/>
            <person name="Kazumasa Y."/>
            <person name="Nakamura Y."/>
            <person name="Ichinomiya M."/>
            <person name="Saitoh K."/>
            <person name="Sato N."/>
            <person name="Blanc-Mathieu R."/>
            <person name="Endo H."/>
            <person name="Kuwata A."/>
            <person name="Ogata H."/>
        </authorList>
    </citation>
    <scope>NUCLEOTIDE SEQUENCE</scope>
</reference>
<dbReference type="EMBL" id="BRXZ01001709">
    <property type="protein sequence ID" value="GMH77043.1"/>
    <property type="molecule type" value="Genomic_DNA"/>
</dbReference>
<evidence type="ECO:0000256" key="1">
    <source>
        <dbReference type="SAM" id="MobiDB-lite"/>
    </source>
</evidence>
<dbReference type="Proteomes" id="UP001165082">
    <property type="component" value="Unassembled WGS sequence"/>
</dbReference>
<organism evidence="2 3">
    <name type="scientific">Triparma retinervis</name>
    <dbReference type="NCBI Taxonomy" id="2557542"/>
    <lineage>
        <taxon>Eukaryota</taxon>
        <taxon>Sar</taxon>
        <taxon>Stramenopiles</taxon>
        <taxon>Ochrophyta</taxon>
        <taxon>Bolidophyceae</taxon>
        <taxon>Parmales</taxon>
        <taxon>Triparmaceae</taxon>
        <taxon>Triparma</taxon>
    </lineage>
</organism>
<dbReference type="AlphaFoldDB" id="A0A9W7EFL1"/>
<name>A0A9W7EFL1_9STRA</name>
<feature type="region of interest" description="Disordered" evidence="1">
    <location>
        <begin position="26"/>
        <end position="70"/>
    </location>
</feature>
<sequence>MSLVSVILNLLRSDRIMDSDDDIPIASMTAKLPPKPPAAPQPPAAPAAAKKEEKKKSELPSKDNMTKEEWKAYKKKLKAIRDFQKHGKAQEGQDRD</sequence>
<keyword evidence="3" id="KW-1185">Reference proteome</keyword>
<evidence type="ECO:0000313" key="2">
    <source>
        <dbReference type="EMBL" id="GMH77043.1"/>
    </source>
</evidence>
<feature type="compositionally biased region" description="Pro residues" evidence="1">
    <location>
        <begin position="33"/>
        <end position="45"/>
    </location>
</feature>
<comment type="caution">
    <text evidence="2">The sequence shown here is derived from an EMBL/GenBank/DDBJ whole genome shotgun (WGS) entry which is preliminary data.</text>
</comment>
<feature type="compositionally biased region" description="Basic and acidic residues" evidence="1">
    <location>
        <begin position="49"/>
        <end position="70"/>
    </location>
</feature>
<accession>A0A9W7EFL1</accession>
<protein>
    <submittedName>
        <fullName evidence="2">Uncharacterized protein</fullName>
    </submittedName>
</protein>